<proteinExistence type="predicted"/>
<dbReference type="RefSeq" id="WP_271191815.1">
    <property type="nucleotide sequence ID" value="NZ_CP115667.1"/>
</dbReference>
<protein>
    <submittedName>
        <fullName evidence="1">DUF937 domain-containing protein</fullName>
    </submittedName>
</protein>
<name>A0ABY7QU24_9FIRM</name>
<reference evidence="1 2" key="1">
    <citation type="submission" date="2023-01" db="EMBL/GenBank/DDBJ databases">
        <authorList>
            <person name="Lee S.H."/>
            <person name="Jung H.S."/>
            <person name="Yun J.U."/>
        </authorList>
    </citation>
    <scope>NUCLEOTIDE SEQUENCE [LARGE SCALE GENOMIC DNA]</scope>
    <source>
        <strain evidence="1 2">CBA3646</strain>
    </source>
</reference>
<dbReference type="InterPro" id="IPR009282">
    <property type="entry name" value="DUF937"/>
</dbReference>
<gene>
    <name evidence="1" type="ORF">O6R05_01710</name>
</gene>
<evidence type="ECO:0000313" key="1">
    <source>
        <dbReference type="EMBL" id="WBW50283.1"/>
    </source>
</evidence>
<keyword evidence="2" id="KW-1185">Reference proteome</keyword>
<dbReference type="Proteomes" id="UP001210339">
    <property type="component" value="Chromosome"/>
</dbReference>
<organism evidence="1 2">
    <name type="scientific">Peptoniphilus equinus</name>
    <dbReference type="NCBI Taxonomy" id="3016343"/>
    <lineage>
        <taxon>Bacteria</taxon>
        <taxon>Bacillati</taxon>
        <taxon>Bacillota</taxon>
        <taxon>Tissierellia</taxon>
        <taxon>Tissierellales</taxon>
        <taxon>Peptoniphilaceae</taxon>
        <taxon>Peptoniphilus</taxon>
    </lineage>
</organism>
<evidence type="ECO:0000313" key="2">
    <source>
        <dbReference type="Proteomes" id="UP001210339"/>
    </source>
</evidence>
<sequence>MDYKNLLTELLVAKQSAERQGLSGMEFTKGLGALVPELLDRLQGRATSEEGRDALDHVLRRHEDDDFNDANDYVERLDNSEKDAMVDSILGQNRRDVEHQAAEKSGLDESTIKKILLVIAPLVLISLSKNKKEKRFGRDDLPREVDELRGTVRGDGLFGQVKNLLDKDGDGHILDDLF</sequence>
<dbReference type="EMBL" id="CP115667">
    <property type="protein sequence ID" value="WBW50283.1"/>
    <property type="molecule type" value="Genomic_DNA"/>
</dbReference>
<accession>A0ABY7QU24</accession>
<dbReference type="Pfam" id="PF06078">
    <property type="entry name" value="DUF937"/>
    <property type="match status" value="1"/>
</dbReference>